<organism evidence="1 2">
    <name type="scientific">Saponaria officinalis</name>
    <name type="common">Common soapwort</name>
    <name type="synonym">Lychnis saponaria</name>
    <dbReference type="NCBI Taxonomy" id="3572"/>
    <lineage>
        <taxon>Eukaryota</taxon>
        <taxon>Viridiplantae</taxon>
        <taxon>Streptophyta</taxon>
        <taxon>Embryophyta</taxon>
        <taxon>Tracheophyta</taxon>
        <taxon>Spermatophyta</taxon>
        <taxon>Magnoliopsida</taxon>
        <taxon>eudicotyledons</taxon>
        <taxon>Gunneridae</taxon>
        <taxon>Pentapetalae</taxon>
        <taxon>Caryophyllales</taxon>
        <taxon>Caryophyllaceae</taxon>
        <taxon>Caryophylleae</taxon>
        <taxon>Saponaria</taxon>
    </lineage>
</organism>
<dbReference type="EMBL" id="JBDFQZ010000014">
    <property type="protein sequence ID" value="KAK9666316.1"/>
    <property type="molecule type" value="Genomic_DNA"/>
</dbReference>
<keyword evidence="2" id="KW-1185">Reference proteome</keyword>
<name>A0AAW1GV27_SAPOF</name>
<evidence type="ECO:0000313" key="2">
    <source>
        <dbReference type="Proteomes" id="UP001443914"/>
    </source>
</evidence>
<dbReference type="Proteomes" id="UP001443914">
    <property type="component" value="Unassembled WGS sequence"/>
</dbReference>
<dbReference type="PANTHER" id="PTHR35732:SF1">
    <property type="entry name" value="OS10G0545100 PROTEIN"/>
    <property type="match status" value="1"/>
</dbReference>
<dbReference type="InterPro" id="IPR016621">
    <property type="entry name" value="UCP014543"/>
</dbReference>
<accession>A0AAW1GV27</accession>
<evidence type="ECO:0000313" key="1">
    <source>
        <dbReference type="EMBL" id="KAK9666316.1"/>
    </source>
</evidence>
<dbReference type="AlphaFoldDB" id="A0AAW1GV27"/>
<proteinExistence type="predicted"/>
<dbReference type="PANTHER" id="PTHR35732">
    <property type="entry name" value="OS10G0545100 PROTEIN"/>
    <property type="match status" value="1"/>
</dbReference>
<dbReference type="Pfam" id="PF12646">
    <property type="entry name" value="DUF3783"/>
    <property type="match status" value="1"/>
</dbReference>
<sequence>MIDRPLWDAVNSKQQSLDKLKIAKSVPRLCFLSGLTGEEMMMFIDAFEETDLEPVVFPAHVPNSSNKLLQEIIEEVMGDHEMVESKPDSLVLLNHTTLKQTHIRKTVNITLYYLPFPVFPMVMKIIRM</sequence>
<comment type="caution">
    <text evidence="1">The sequence shown here is derived from an EMBL/GenBank/DDBJ whole genome shotgun (WGS) entry which is preliminary data.</text>
</comment>
<reference evidence="1" key="1">
    <citation type="submission" date="2024-03" db="EMBL/GenBank/DDBJ databases">
        <title>WGS assembly of Saponaria officinalis var. Norfolk2.</title>
        <authorList>
            <person name="Jenkins J."/>
            <person name="Shu S."/>
            <person name="Grimwood J."/>
            <person name="Barry K."/>
            <person name="Goodstein D."/>
            <person name="Schmutz J."/>
            <person name="Leebens-Mack J."/>
            <person name="Osbourn A."/>
        </authorList>
    </citation>
    <scope>NUCLEOTIDE SEQUENCE [LARGE SCALE GENOMIC DNA]</scope>
    <source>
        <strain evidence="1">JIC</strain>
    </source>
</reference>
<protein>
    <submittedName>
        <fullName evidence="1">Uncharacterized protein</fullName>
    </submittedName>
</protein>
<gene>
    <name evidence="1" type="ORF">RND81_14G177000</name>
</gene>